<feature type="region of interest" description="Disordered" evidence="3">
    <location>
        <begin position="654"/>
        <end position="675"/>
    </location>
</feature>
<name>A0A285IZJ7_9RHOB</name>
<dbReference type="Pfam" id="PF13403">
    <property type="entry name" value="Hint_2"/>
    <property type="match status" value="1"/>
</dbReference>
<evidence type="ECO:0000256" key="1">
    <source>
        <dbReference type="ARBA" id="ARBA00004613"/>
    </source>
</evidence>
<dbReference type="Gene3D" id="2.150.10.10">
    <property type="entry name" value="Serralysin-like metalloprotease, C-terminal"/>
    <property type="match status" value="6"/>
</dbReference>
<feature type="compositionally biased region" description="Acidic residues" evidence="3">
    <location>
        <begin position="59"/>
        <end position="72"/>
    </location>
</feature>
<dbReference type="PANTHER" id="PTHR38340">
    <property type="entry name" value="S-LAYER PROTEIN"/>
    <property type="match status" value="1"/>
</dbReference>
<dbReference type="InterPro" id="IPR028992">
    <property type="entry name" value="Hedgehog/Intein_dom"/>
</dbReference>
<gene>
    <name evidence="5" type="ORF">SAMN06297129_2581</name>
</gene>
<dbReference type="InterPro" id="IPR036844">
    <property type="entry name" value="Hint_dom_sf"/>
</dbReference>
<dbReference type="PANTHER" id="PTHR38340:SF1">
    <property type="entry name" value="S-LAYER PROTEIN"/>
    <property type="match status" value="1"/>
</dbReference>
<feature type="region of interest" description="Disordered" evidence="3">
    <location>
        <begin position="1"/>
        <end position="120"/>
    </location>
</feature>
<feature type="domain" description="Hint" evidence="4">
    <location>
        <begin position="940"/>
        <end position="1056"/>
    </location>
</feature>
<feature type="region of interest" description="Disordered" evidence="3">
    <location>
        <begin position="515"/>
        <end position="547"/>
    </location>
</feature>
<feature type="compositionally biased region" description="Gly residues" evidence="3">
    <location>
        <begin position="1"/>
        <end position="14"/>
    </location>
</feature>
<dbReference type="InterPro" id="IPR006141">
    <property type="entry name" value="Intein_N"/>
</dbReference>
<dbReference type="InterPro" id="IPR011049">
    <property type="entry name" value="Serralysin-like_metalloprot_C"/>
</dbReference>
<dbReference type="EMBL" id="OBEA01000004">
    <property type="protein sequence ID" value="SNY53388.1"/>
    <property type="molecule type" value="Genomic_DNA"/>
</dbReference>
<dbReference type="PROSITE" id="PS00330">
    <property type="entry name" value="HEMOLYSIN_CALCIUM"/>
    <property type="match status" value="3"/>
</dbReference>
<evidence type="ECO:0000313" key="5">
    <source>
        <dbReference type="EMBL" id="SNY53388.1"/>
    </source>
</evidence>
<dbReference type="PROSITE" id="PS50817">
    <property type="entry name" value="INTEIN_N_TER"/>
    <property type="match status" value="1"/>
</dbReference>
<reference evidence="5 6" key="1">
    <citation type="submission" date="2017-09" db="EMBL/GenBank/DDBJ databases">
        <authorList>
            <person name="Ehlers B."/>
            <person name="Leendertz F.H."/>
        </authorList>
    </citation>
    <scope>NUCLEOTIDE SEQUENCE [LARGE SCALE GENOMIC DNA]</scope>
    <source>
        <strain evidence="5 6">CGMCC 1.12662</strain>
    </source>
</reference>
<evidence type="ECO:0000259" key="4">
    <source>
        <dbReference type="SMART" id="SM00306"/>
    </source>
</evidence>
<comment type="subcellular location">
    <subcellularLocation>
        <location evidence="1">Secreted</location>
    </subcellularLocation>
</comment>
<dbReference type="InterPro" id="IPR001343">
    <property type="entry name" value="Hemolysn_Ca-bd"/>
</dbReference>
<dbReference type="SUPFAM" id="SSF51294">
    <property type="entry name" value="Hedgehog/intein (Hint) domain"/>
    <property type="match status" value="1"/>
</dbReference>
<dbReference type="Proteomes" id="UP000231655">
    <property type="component" value="Unassembled WGS sequence"/>
</dbReference>
<evidence type="ECO:0000256" key="2">
    <source>
        <dbReference type="ARBA" id="ARBA00022525"/>
    </source>
</evidence>
<accession>A0A285IZJ7</accession>
<dbReference type="GO" id="GO:0016539">
    <property type="term" value="P:intein-mediated protein splicing"/>
    <property type="evidence" value="ECO:0007669"/>
    <property type="project" value="InterPro"/>
</dbReference>
<feature type="compositionally biased region" description="Low complexity" evidence="3">
    <location>
        <begin position="535"/>
        <end position="544"/>
    </location>
</feature>
<sequence>MGGSYWSYGGGYGGGDDDDCHDGYGGGSSPDGYVDGTSGADTIDAAYTGDPDGDRVDNDDAILDGETGDDDIVLAGAGDDSVSSGAGDDDVYAGSGNDTVSAGTGEDMVSGGLGSDSLSGDSGNDLIYGDTGSAPDAGGREDFDWDKLKDYYGNRVDDGDYLKDQTQDTGQVNVTFSTENTCWSPQTYYRDDQQNVDGVVPEDGSSSVDSTSGMMSYLDTKGETATYSFDFSAEVDDVTFRINDIDLKSKVIIRAYDEDGNQVDIEVDAGSYVIASDNDGAEGTETLLSGVPYHDLSPTSGHTSALVTIPGPVTKIEIVHTQVDHGTSGIILTDMSYDVTSSVEDGSVTTHSDGNDVIDGGSGEDTLFGEGGDDTLAGGAGADLSYGGADRDTFLGGSDGDHVDGGESGDDWDTLDLRGYKVSVEEASGDDEAGTVTFYDGDDNVTGTMTYENVEEVLVDPSPPDPSSDGIVSGTSGDDSIDVGYTGDPDGDFVDNDDAIIVGDSGDDDVIDARSGDDTIAAGQGSDEVYGGAGNDSISSGSSSQLNDHETFDGIPYETGADQLDDRDYVDGGTGDDTISTGDDADTIIGGEGHDSLDGGMDDDVIYGGAGNDTVDGTLNGTIPGSLGNDLVYGGSGDDSLVAGIDAFSDYSGDDPNLPLFSDPATSDPNPDDGKDTVYGGMGNDTIITGDDADLIDGGSGEDLIYGGIDDDTITGGRDADEIYGGHGSDSIDGNSGDDVIDASASTSSMDYANEPDATDPVPTNDMDVVRGGRGNDSITTGDDDDVLYGGSGDDTLDAGIDEDTIYGGRGADVILAGSGDDSVEGASGDDAISTGTGADEVLGAAGDDTITNDEDDQADQIYGGGGRDVITGAGIGDFIDGGASGDDYDTLDLTSAAPTGGHIKINYTSPDKEDGEVEYYDAGNNYLGKSTFADIENIVPCFTPGTLIATPRGEVRVEELQEGDRVITRDNGMQEIRWIGTRNLRGGELMKARHLQPVLIRRGALGRGLPERDMVVSPNHRMLINNDKTALYFEDREVLVSAKHLTGLDGIERLETERTTYIHFLFEQHEVVLSDGAWSESFQPGQQTMDGLGNAQRNEIFELFPDLRQSAGLEGYASARKTLKKHEAELLTFG</sequence>
<dbReference type="InterPro" id="IPR050557">
    <property type="entry name" value="RTX_toxin/Mannuronan_C5-epim"/>
</dbReference>
<dbReference type="PRINTS" id="PR00313">
    <property type="entry name" value="CABNDNGRPT"/>
</dbReference>
<feature type="region of interest" description="Disordered" evidence="3">
    <location>
        <begin position="749"/>
        <end position="791"/>
    </location>
</feature>
<dbReference type="Pfam" id="PF00353">
    <property type="entry name" value="HemolysinCabind"/>
    <property type="match status" value="10"/>
</dbReference>
<dbReference type="SUPFAM" id="SSF51120">
    <property type="entry name" value="beta-Roll"/>
    <property type="match status" value="5"/>
</dbReference>
<feature type="region of interest" description="Disordered" evidence="3">
    <location>
        <begin position="344"/>
        <end position="363"/>
    </location>
</feature>
<feature type="region of interest" description="Disordered" evidence="3">
    <location>
        <begin position="458"/>
        <end position="480"/>
    </location>
</feature>
<protein>
    <submittedName>
        <fullName evidence="5">Ca2+-binding protein, RTX toxin-related</fullName>
    </submittedName>
</protein>
<dbReference type="Gene3D" id="2.170.16.10">
    <property type="entry name" value="Hedgehog/Intein (Hint) domain"/>
    <property type="match status" value="1"/>
</dbReference>
<dbReference type="InterPro" id="IPR018511">
    <property type="entry name" value="Hemolysin-typ_Ca-bd_CS"/>
</dbReference>
<proteinExistence type="predicted"/>
<keyword evidence="2" id="KW-0964">Secreted</keyword>
<dbReference type="GO" id="GO:0005509">
    <property type="term" value="F:calcium ion binding"/>
    <property type="evidence" value="ECO:0007669"/>
    <property type="project" value="InterPro"/>
</dbReference>
<dbReference type="InterPro" id="IPR003587">
    <property type="entry name" value="Hint_dom_N"/>
</dbReference>
<dbReference type="RefSeq" id="WP_179747272.1">
    <property type="nucleotide sequence ID" value="NZ_OBEA01000004.1"/>
</dbReference>
<evidence type="ECO:0000256" key="3">
    <source>
        <dbReference type="SAM" id="MobiDB-lite"/>
    </source>
</evidence>
<evidence type="ECO:0000313" key="6">
    <source>
        <dbReference type="Proteomes" id="UP000231655"/>
    </source>
</evidence>
<dbReference type="SMART" id="SM00306">
    <property type="entry name" value="HintN"/>
    <property type="match status" value="1"/>
</dbReference>
<dbReference type="AlphaFoldDB" id="A0A285IZJ7"/>
<feature type="compositionally biased region" description="Low complexity" evidence="3">
    <location>
        <begin position="75"/>
        <end position="86"/>
    </location>
</feature>
<dbReference type="GO" id="GO:0005576">
    <property type="term" value="C:extracellular region"/>
    <property type="evidence" value="ECO:0007669"/>
    <property type="project" value="UniProtKB-SubCell"/>
</dbReference>
<organism evidence="5 6">
    <name type="scientific">Pseudooceanicola antarcticus</name>
    <dbReference type="NCBI Taxonomy" id="1247613"/>
    <lineage>
        <taxon>Bacteria</taxon>
        <taxon>Pseudomonadati</taxon>
        <taxon>Pseudomonadota</taxon>
        <taxon>Alphaproteobacteria</taxon>
        <taxon>Rhodobacterales</taxon>
        <taxon>Paracoccaceae</taxon>
        <taxon>Pseudooceanicola</taxon>
    </lineage>
</organism>